<gene>
    <name evidence="2" type="ORF">DSPE1174_LOCUS11329</name>
</gene>
<evidence type="ECO:0000256" key="1">
    <source>
        <dbReference type="SAM" id="MobiDB-lite"/>
    </source>
</evidence>
<accession>A0A7S2C0R4</accession>
<evidence type="ECO:0000313" key="2">
    <source>
        <dbReference type="EMBL" id="CAD9412026.1"/>
    </source>
</evidence>
<proteinExistence type="predicted"/>
<sequence>MVDVMERSLDHPAPLISPVVKYNSIIFKPGDRADEDDPESHIYPPLPDERREGGIITPPASLKTFRKASRGKNNIMTLVCGLGWISQTVAQWRLWTSTSISA</sequence>
<feature type="region of interest" description="Disordered" evidence="1">
    <location>
        <begin position="30"/>
        <end position="55"/>
    </location>
</feature>
<protein>
    <submittedName>
        <fullName evidence="2">Uncharacterized protein</fullName>
    </submittedName>
</protein>
<organism evidence="2">
    <name type="scientific">Octactis speculum</name>
    <dbReference type="NCBI Taxonomy" id="3111310"/>
    <lineage>
        <taxon>Eukaryota</taxon>
        <taxon>Sar</taxon>
        <taxon>Stramenopiles</taxon>
        <taxon>Ochrophyta</taxon>
        <taxon>Dictyochophyceae</taxon>
        <taxon>Dictyochales</taxon>
        <taxon>Dictyochaceae</taxon>
        <taxon>Octactis</taxon>
    </lineage>
</organism>
<reference evidence="2" key="1">
    <citation type="submission" date="2021-01" db="EMBL/GenBank/DDBJ databases">
        <authorList>
            <person name="Corre E."/>
            <person name="Pelletier E."/>
            <person name="Niang G."/>
            <person name="Scheremetjew M."/>
            <person name="Finn R."/>
            <person name="Kale V."/>
            <person name="Holt S."/>
            <person name="Cochrane G."/>
            <person name="Meng A."/>
            <person name="Brown T."/>
            <person name="Cohen L."/>
        </authorList>
    </citation>
    <scope>NUCLEOTIDE SEQUENCE</scope>
    <source>
        <strain evidence="2">CCMP1381</strain>
    </source>
</reference>
<dbReference type="AlphaFoldDB" id="A0A7S2C0R4"/>
<name>A0A7S2C0R4_9STRA</name>
<dbReference type="EMBL" id="HBGS01022266">
    <property type="protein sequence ID" value="CAD9412026.1"/>
    <property type="molecule type" value="Transcribed_RNA"/>
</dbReference>